<protein>
    <submittedName>
        <fullName evidence="2">Uncharacterized protein</fullName>
    </submittedName>
</protein>
<feature type="region of interest" description="Disordered" evidence="1">
    <location>
        <begin position="39"/>
        <end position="59"/>
    </location>
</feature>
<proteinExistence type="predicted"/>
<evidence type="ECO:0000313" key="3">
    <source>
        <dbReference type="Proteomes" id="UP001210865"/>
    </source>
</evidence>
<evidence type="ECO:0000256" key="1">
    <source>
        <dbReference type="SAM" id="MobiDB-lite"/>
    </source>
</evidence>
<gene>
    <name evidence="2" type="ORF">PBT88_03620</name>
</gene>
<sequence length="59" mass="6180">MTDADLANTATDFYLTGYSMGQLRTANKRHKRAVAARLTASKAPANDAKAAAPAQKADA</sequence>
<keyword evidence="3" id="KW-1185">Reference proteome</keyword>
<evidence type="ECO:0000313" key="2">
    <source>
        <dbReference type="EMBL" id="WBO23239.1"/>
    </source>
</evidence>
<accession>A0ABY7NNX5</accession>
<reference evidence="2 3" key="1">
    <citation type="submission" date="2022-12" db="EMBL/GenBank/DDBJ databases">
        <title>Sphingomonas abieness sp. nov., an endophytic bacterium isolated from Abies koreana.</title>
        <authorList>
            <person name="Jiang L."/>
            <person name="Lee J."/>
        </authorList>
    </citation>
    <scope>NUCLEOTIDE SEQUENCE [LARGE SCALE GENOMIC DNA]</scope>
    <source>
        <strain evidence="3">PAMB 00755</strain>
    </source>
</reference>
<organism evidence="2 3">
    <name type="scientific">Sphingomonas abietis</name>
    <dbReference type="NCBI Taxonomy" id="3012344"/>
    <lineage>
        <taxon>Bacteria</taxon>
        <taxon>Pseudomonadati</taxon>
        <taxon>Pseudomonadota</taxon>
        <taxon>Alphaproteobacteria</taxon>
        <taxon>Sphingomonadales</taxon>
        <taxon>Sphingomonadaceae</taxon>
        <taxon>Sphingomonas</taxon>
    </lineage>
</organism>
<dbReference type="EMBL" id="CP115174">
    <property type="protein sequence ID" value="WBO23239.1"/>
    <property type="molecule type" value="Genomic_DNA"/>
</dbReference>
<feature type="compositionally biased region" description="Low complexity" evidence="1">
    <location>
        <begin position="40"/>
        <end position="59"/>
    </location>
</feature>
<dbReference type="Proteomes" id="UP001210865">
    <property type="component" value="Chromosome"/>
</dbReference>
<dbReference type="RefSeq" id="WP_270077874.1">
    <property type="nucleotide sequence ID" value="NZ_CP115174.1"/>
</dbReference>
<name>A0ABY7NNX5_9SPHN</name>